<proteinExistence type="predicted"/>
<name>E6TU16_EVAC2</name>
<keyword evidence="3" id="KW-1185">Reference proteome</keyword>
<accession>E6TU16</accession>
<organism evidence="2 3">
    <name type="scientific">Evansella cellulosilytica (strain ATCC 21833 / DSM 2522 / FERM P-1141 / JCM 9156 / N-4)</name>
    <name type="common">Bacillus cellulosilyticus</name>
    <dbReference type="NCBI Taxonomy" id="649639"/>
    <lineage>
        <taxon>Bacteria</taxon>
        <taxon>Bacillati</taxon>
        <taxon>Bacillota</taxon>
        <taxon>Bacilli</taxon>
        <taxon>Bacillales</taxon>
        <taxon>Bacillaceae</taxon>
        <taxon>Evansella</taxon>
    </lineage>
</organism>
<protein>
    <submittedName>
        <fullName evidence="2">Uncharacterized protein</fullName>
    </submittedName>
</protein>
<evidence type="ECO:0000256" key="1">
    <source>
        <dbReference type="SAM" id="Phobius"/>
    </source>
</evidence>
<keyword evidence="1" id="KW-0472">Membrane</keyword>
<dbReference type="EMBL" id="CP002394">
    <property type="protein sequence ID" value="ADU32047.1"/>
    <property type="molecule type" value="Genomic_DNA"/>
</dbReference>
<evidence type="ECO:0000313" key="3">
    <source>
        <dbReference type="Proteomes" id="UP000001401"/>
    </source>
</evidence>
<sequence>MSILQKILFIITIYGISLALILVLLWYFDPSLNGVVRTLIISLPILISTVLVQLIERKTNLRKK</sequence>
<feature type="transmembrane region" description="Helical" evidence="1">
    <location>
        <begin position="34"/>
        <end position="55"/>
    </location>
</feature>
<keyword evidence="1" id="KW-1133">Transmembrane helix</keyword>
<reference evidence="2 3" key="1">
    <citation type="submission" date="2010-12" db="EMBL/GenBank/DDBJ databases">
        <title>Complete sequence of Bacillus cellulosilyticus DSM 2522.</title>
        <authorList>
            <consortium name="US DOE Joint Genome Institute"/>
            <person name="Lucas S."/>
            <person name="Copeland A."/>
            <person name="Lapidus A."/>
            <person name="Cheng J.-F."/>
            <person name="Bruce D."/>
            <person name="Goodwin L."/>
            <person name="Pitluck S."/>
            <person name="Chertkov O."/>
            <person name="Detter J.C."/>
            <person name="Han C."/>
            <person name="Tapia R."/>
            <person name="Land M."/>
            <person name="Hauser L."/>
            <person name="Jeffries C."/>
            <person name="Kyrpides N."/>
            <person name="Ivanova N."/>
            <person name="Mikhailova N."/>
            <person name="Brumm P."/>
            <person name="Mead D."/>
            <person name="Woyke T."/>
        </authorList>
    </citation>
    <scope>NUCLEOTIDE SEQUENCE [LARGE SCALE GENOMIC DNA]</scope>
    <source>
        <strain evidence="3">ATCC 21833 / DSM 2522 / FERM P-1141 / JCM 9156 / N-4</strain>
    </source>
</reference>
<gene>
    <name evidence="2" type="ordered locus">Bcell_3807</name>
</gene>
<dbReference type="AlphaFoldDB" id="E6TU16"/>
<feature type="transmembrane region" description="Helical" evidence="1">
    <location>
        <begin position="7"/>
        <end position="28"/>
    </location>
</feature>
<dbReference type="HOGENOM" id="CLU_2858253_0_0_9"/>
<keyword evidence="1" id="KW-0812">Transmembrane</keyword>
<dbReference type="KEGG" id="bco:Bcell_3807"/>
<evidence type="ECO:0000313" key="2">
    <source>
        <dbReference type="EMBL" id="ADU32047.1"/>
    </source>
</evidence>
<dbReference type="Proteomes" id="UP000001401">
    <property type="component" value="Chromosome"/>
</dbReference>